<evidence type="ECO:0000313" key="2">
    <source>
        <dbReference type="EMBL" id="JAC92776.1"/>
    </source>
</evidence>
<organism evidence="2">
    <name type="scientific">Ixodes ricinus</name>
    <name type="common">Common tick</name>
    <name type="synonym">Acarus ricinus</name>
    <dbReference type="NCBI Taxonomy" id="34613"/>
    <lineage>
        <taxon>Eukaryota</taxon>
        <taxon>Metazoa</taxon>
        <taxon>Ecdysozoa</taxon>
        <taxon>Arthropoda</taxon>
        <taxon>Chelicerata</taxon>
        <taxon>Arachnida</taxon>
        <taxon>Acari</taxon>
        <taxon>Parasitiformes</taxon>
        <taxon>Ixodida</taxon>
        <taxon>Ixodoidea</taxon>
        <taxon>Ixodidae</taxon>
        <taxon>Ixodinae</taxon>
        <taxon>Ixodes</taxon>
    </lineage>
</organism>
<protein>
    <submittedName>
        <fullName evidence="2">Uncharacterized protein</fullName>
    </submittedName>
</protein>
<sequence length="139" mass="15066">LRHPSQFLDAPGRPPVPCDEWYKRFQRYMDAAGAAEFSAVRRRSVLIHNLGDEGQRIYDSVIVSRLPPPATATLPPATGPAVDAAGEATTSSESVHVARPSHDCYVETAAALANHFSANHERHCRAISVSTPLSTRNPP</sequence>
<feature type="compositionally biased region" description="Low complexity" evidence="1">
    <location>
        <begin position="72"/>
        <end position="81"/>
    </location>
</feature>
<evidence type="ECO:0000256" key="1">
    <source>
        <dbReference type="SAM" id="MobiDB-lite"/>
    </source>
</evidence>
<dbReference type="AlphaFoldDB" id="A0A090X8I1"/>
<feature type="non-terminal residue" evidence="2">
    <location>
        <position position="1"/>
    </location>
</feature>
<reference evidence="2" key="1">
    <citation type="journal article" date="2015" name="PLoS Negl. Trop. Dis.">
        <title>Deep Sequencing Analysis of the Ixodes ricinus Haemocytome.</title>
        <authorList>
            <person name="Kotsyfakis M."/>
            <person name="Kopacek P."/>
            <person name="Franta Z."/>
            <person name="Pedra J.H."/>
            <person name="Ribeiro J.M."/>
        </authorList>
    </citation>
    <scope>NUCLEOTIDE SEQUENCE</scope>
</reference>
<feature type="region of interest" description="Disordered" evidence="1">
    <location>
        <begin position="72"/>
        <end position="95"/>
    </location>
</feature>
<name>A0A090X8I1_IXORI</name>
<feature type="non-terminal residue" evidence="2">
    <location>
        <position position="139"/>
    </location>
</feature>
<proteinExistence type="evidence at transcript level"/>
<accession>A0A090X8I1</accession>
<dbReference type="EMBL" id="GBIH01001934">
    <property type="protein sequence ID" value="JAC92776.1"/>
    <property type="molecule type" value="mRNA"/>
</dbReference>